<keyword evidence="2" id="KW-0732">Signal</keyword>
<proteinExistence type="predicted"/>
<feature type="signal peptide" evidence="2">
    <location>
        <begin position="1"/>
        <end position="24"/>
    </location>
</feature>
<accession>A0ABP7LZW8</accession>
<organism evidence="3 4">
    <name type="scientific">Gibbsiella dentisursi</name>
    <dbReference type="NCBI Taxonomy" id="796890"/>
    <lineage>
        <taxon>Bacteria</taxon>
        <taxon>Pseudomonadati</taxon>
        <taxon>Pseudomonadota</taxon>
        <taxon>Gammaproteobacteria</taxon>
        <taxon>Enterobacterales</taxon>
        <taxon>Yersiniaceae</taxon>
        <taxon>Gibbsiella</taxon>
    </lineage>
</organism>
<dbReference type="InterPro" id="IPR051695">
    <property type="entry name" value="Phosphoglycerate_Mutase"/>
</dbReference>
<evidence type="ECO:0000313" key="3">
    <source>
        <dbReference type="EMBL" id="GAA3910828.1"/>
    </source>
</evidence>
<dbReference type="RefSeq" id="WP_428832220.1">
    <property type="nucleotide sequence ID" value="NZ_BAABDG010000009.1"/>
</dbReference>
<reference evidence="4" key="1">
    <citation type="journal article" date="2019" name="Int. J. Syst. Evol. Microbiol.">
        <title>The Global Catalogue of Microorganisms (GCM) 10K type strain sequencing project: providing services to taxonomists for standard genome sequencing and annotation.</title>
        <authorList>
            <consortium name="The Broad Institute Genomics Platform"/>
            <consortium name="The Broad Institute Genome Sequencing Center for Infectious Disease"/>
            <person name="Wu L."/>
            <person name="Ma J."/>
        </authorList>
    </citation>
    <scope>NUCLEOTIDE SEQUENCE [LARGE SCALE GENOMIC DNA]</scope>
    <source>
        <strain evidence="4">JCM 17201</strain>
    </source>
</reference>
<dbReference type="SUPFAM" id="SSF53254">
    <property type="entry name" value="Phosphoglycerate mutase-like"/>
    <property type="match status" value="1"/>
</dbReference>
<keyword evidence="1" id="KW-0378">Hydrolase</keyword>
<dbReference type="EMBL" id="BAABDG010000009">
    <property type="protein sequence ID" value="GAA3910828.1"/>
    <property type="molecule type" value="Genomic_DNA"/>
</dbReference>
<evidence type="ECO:0000256" key="1">
    <source>
        <dbReference type="ARBA" id="ARBA00022801"/>
    </source>
</evidence>
<comment type="caution">
    <text evidence="3">The sequence shown here is derived from an EMBL/GenBank/DDBJ whole genome shotgun (WGS) entry which is preliminary data.</text>
</comment>
<dbReference type="Gene3D" id="3.40.50.1240">
    <property type="entry name" value="Phosphoglycerate mutase-like"/>
    <property type="match status" value="1"/>
</dbReference>
<dbReference type="SMART" id="SM00855">
    <property type="entry name" value="PGAM"/>
    <property type="match status" value="1"/>
</dbReference>
<dbReference type="PANTHER" id="PTHR46517">
    <property type="entry name" value="FRUCTOSE-2,6-BISPHOSPHATASE TIGAR"/>
    <property type="match status" value="1"/>
</dbReference>
<sequence>MNIKKGFFISLLAVSTVLINNADAAVEDSVNIYFARHGKTVLNTYDRVQGWVDSPLTAPGIETARYLGAGLKDISFSRYYTSDAGRQRETMQIILQEMGQPQAPVVALRGLREVFFGGFEGLPNADMLNATAKKLGFADSKAMLAAMTAGDITVPVVIDAISQIDEKQAAENAAQVKVRTQQALHTMVQDALKAGDKNVLAVSSGLSMLMMISDMTDSPAKNRPLANAAVVKITYKNGKYTVADIGDMQYVAKGKAALEKTP</sequence>
<evidence type="ECO:0000256" key="2">
    <source>
        <dbReference type="SAM" id="SignalP"/>
    </source>
</evidence>
<gene>
    <name evidence="3" type="ORF">GCM10022405_39980</name>
</gene>
<protein>
    <submittedName>
        <fullName evidence="3">Histidine phosphatase family protein</fullName>
    </submittedName>
</protein>
<dbReference type="CDD" id="cd07067">
    <property type="entry name" value="HP_PGM_like"/>
    <property type="match status" value="1"/>
</dbReference>
<dbReference type="InterPro" id="IPR029033">
    <property type="entry name" value="His_PPase_superfam"/>
</dbReference>
<dbReference type="Proteomes" id="UP001499994">
    <property type="component" value="Unassembled WGS sequence"/>
</dbReference>
<dbReference type="PANTHER" id="PTHR46517:SF1">
    <property type="entry name" value="FRUCTOSE-2,6-BISPHOSPHATASE TIGAR"/>
    <property type="match status" value="1"/>
</dbReference>
<feature type="chain" id="PRO_5046847379" evidence="2">
    <location>
        <begin position="25"/>
        <end position="262"/>
    </location>
</feature>
<dbReference type="Pfam" id="PF00300">
    <property type="entry name" value="His_Phos_1"/>
    <property type="match status" value="2"/>
</dbReference>
<name>A0ABP7LZW8_9GAMM</name>
<keyword evidence="4" id="KW-1185">Reference proteome</keyword>
<dbReference type="InterPro" id="IPR013078">
    <property type="entry name" value="His_Pase_superF_clade-1"/>
</dbReference>
<evidence type="ECO:0000313" key="4">
    <source>
        <dbReference type="Proteomes" id="UP001499994"/>
    </source>
</evidence>